<accession>A0A1H0G0H8</accession>
<gene>
    <name evidence="3" type="ORF">SAMN05192558_101601</name>
</gene>
<dbReference type="AlphaFoldDB" id="A0A1H0G0H8"/>
<reference evidence="4" key="1">
    <citation type="submission" date="2016-10" db="EMBL/GenBank/DDBJ databases">
        <authorList>
            <person name="Varghese N."/>
            <person name="Submissions S."/>
        </authorList>
    </citation>
    <scope>NUCLEOTIDE SEQUENCE [LARGE SCALE GENOMIC DNA]</scope>
    <source>
        <strain evidence="4">IBRC-M 10655</strain>
    </source>
</reference>
<feature type="chain" id="PRO_5038966392" evidence="2">
    <location>
        <begin position="23"/>
        <end position="147"/>
    </location>
</feature>
<organism evidence="3 4">
    <name type="scientific">Actinokineospora alba</name>
    <dbReference type="NCBI Taxonomy" id="504798"/>
    <lineage>
        <taxon>Bacteria</taxon>
        <taxon>Bacillati</taxon>
        <taxon>Actinomycetota</taxon>
        <taxon>Actinomycetes</taxon>
        <taxon>Pseudonocardiales</taxon>
        <taxon>Pseudonocardiaceae</taxon>
        <taxon>Actinokineospora</taxon>
    </lineage>
</organism>
<name>A0A1H0G0H8_9PSEU</name>
<feature type="region of interest" description="Disordered" evidence="1">
    <location>
        <begin position="113"/>
        <end position="147"/>
    </location>
</feature>
<feature type="region of interest" description="Disordered" evidence="1">
    <location>
        <begin position="23"/>
        <end position="50"/>
    </location>
</feature>
<protein>
    <submittedName>
        <fullName evidence="3">Uncharacterized protein</fullName>
    </submittedName>
</protein>
<dbReference type="Proteomes" id="UP000199651">
    <property type="component" value="Unassembled WGS sequence"/>
</dbReference>
<dbReference type="OrthoDB" id="9983150at2"/>
<sequence length="147" mass="15582">MGRPRTRLTGALLCLLTLTACATTQPGEPTPARTTTQPTTTSAEPQTHGYQLPQGEQIVLHLGKTGTVKMKVGDTVVVQRTREVGQHPDTAVLTLAESREDGKLVFQATGTGKTSLYTEDPRPAAPCKSDPCPVGRPAPPRVTIEVA</sequence>
<evidence type="ECO:0000256" key="2">
    <source>
        <dbReference type="SAM" id="SignalP"/>
    </source>
</evidence>
<keyword evidence="2" id="KW-0732">Signal</keyword>
<dbReference type="RefSeq" id="WP_091369607.1">
    <property type="nucleotide sequence ID" value="NZ_FNDV01000003.1"/>
</dbReference>
<dbReference type="PROSITE" id="PS51257">
    <property type="entry name" value="PROKAR_LIPOPROTEIN"/>
    <property type="match status" value="1"/>
</dbReference>
<evidence type="ECO:0000313" key="3">
    <source>
        <dbReference type="EMBL" id="SDO00249.1"/>
    </source>
</evidence>
<evidence type="ECO:0000313" key="4">
    <source>
        <dbReference type="Proteomes" id="UP000199651"/>
    </source>
</evidence>
<evidence type="ECO:0000256" key="1">
    <source>
        <dbReference type="SAM" id="MobiDB-lite"/>
    </source>
</evidence>
<keyword evidence="4" id="KW-1185">Reference proteome</keyword>
<proteinExistence type="predicted"/>
<dbReference type="STRING" id="504798.SAMN05421871_103270"/>
<dbReference type="EMBL" id="FNJB01000001">
    <property type="protein sequence ID" value="SDO00249.1"/>
    <property type="molecule type" value="Genomic_DNA"/>
</dbReference>
<feature type="compositionally biased region" description="Low complexity" evidence="1">
    <location>
        <begin position="23"/>
        <end position="47"/>
    </location>
</feature>
<feature type="signal peptide" evidence="2">
    <location>
        <begin position="1"/>
        <end position="22"/>
    </location>
</feature>